<name>A0ABT3AZS6_9CYAN</name>
<dbReference type="Pfam" id="PF03747">
    <property type="entry name" value="ADP_ribosyl_GH"/>
    <property type="match status" value="1"/>
</dbReference>
<reference evidence="3 4" key="1">
    <citation type="submission" date="2022-10" db="EMBL/GenBank/DDBJ databases">
        <title>Identification of biosynthetic pathway for the production of the potent trypsin inhibitor radiosumin.</title>
        <authorList>
            <person name="Fewer D.P."/>
            <person name="Delbaje E."/>
            <person name="Ouyang X."/>
            <person name="Agostino P.D."/>
            <person name="Wahlsten M."/>
            <person name="Jokela J."/>
            <person name="Permi P."/>
            <person name="Haapaniemi E."/>
            <person name="Koistinen H."/>
        </authorList>
    </citation>
    <scope>NUCLEOTIDE SEQUENCE [LARGE SCALE GENOMIC DNA]</scope>
    <source>
        <strain evidence="3 4">NIES-515</strain>
    </source>
</reference>
<dbReference type="Proteomes" id="UP001526143">
    <property type="component" value="Unassembled WGS sequence"/>
</dbReference>
<dbReference type="PANTHER" id="PTHR16222">
    <property type="entry name" value="ADP-RIBOSYLGLYCOHYDROLASE"/>
    <property type="match status" value="1"/>
</dbReference>
<dbReference type="InterPro" id="IPR005502">
    <property type="entry name" value="Ribosyl_crysJ1"/>
</dbReference>
<dbReference type="InterPro" id="IPR050792">
    <property type="entry name" value="ADP-ribosylglycohydrolase"/>
</dbReference>
<dbReference type="InterPro" id="IPR036705">
    <property type="entry name" value="Ribosyl_crysJ1_sf"/>
</dbReference>
<comment type="caution">
    <text evidence="3">The sequence shown here is derived from an EMBL/GenBank/DDBJ whole genome shotgun (WGS) entry which is preliminary data.</text>
</comment>
<keyword evidence="4" id="KW-1185">Reference proteome</keyword>
<evidence type="ECO:0000256" key="1">
    <source>
        <dbReference type="ARBA" id="ARBA00010702"/>
    </source>
</evidence>
<organism evidence="3 4">
    <name type="scientific">Plectonema radiosum NIES-515</name>
    <dbReference type="NCBI Taxonomy" id="2986073"/>
    <lineage>
        <taxon>Bacteria</taxon>
        <taxon>Bacillati</taxon>
        <taxon>Cyanobacteriota</taxon>
        <taxon>Cyanophyceae</taxon>
        <taxon>Oscillatoriophycideae</taxon>
        <taxon>Oscillatoriales</taxon>
        <taxon>Microcoleaceae</taxon>
        <taxon>Plectonema</taxon>
    </lineage>
</organism>
<comment type="similarity">
    <text evidence="1">Belongs to the ADP-ribosylglycohydrolase family.</text>
</comment>
<evidence type="ECO:0000256" key="2">
    <source>
        <dbReference type="ARBA" id="ARBA00022801"/>
    </source>
</evidence>
<dbReference type="EMBL" id="JAOWRF010000171">
    <property type="protein sequence ID" value="MCV3214089.1"/>
    <property type="molecule type" value="Genomic_DNA"/>
</dbReference>
<keyword evidence="2" id="KW-0378">Hydrolase</keyword>
<dbReference type="Gene3D" id="1.10.4080.10">
    <property type="entry name" value="ADP-ribosylation/Crystallin J1"/>
    <property type="match status" value="1"/>
</dbReference>
<protein>
    <submittedName>
        <fullName evidence="3">ADP-ribosylglycohydrolase family protein</fullName>
    </submittedName>
</protein>
<dbReference type="PANTHER" id="PTHR16222:SF24">
    <property type="entry name" value="ADP-RIBOSYLHYDROLASE ARH3"/>
    <property type="match status" value="1"/>
</dbReference>
<sequence>MLTTTKTLSGLMGLCIGDAIGVPVEFTSRAERIKSPVTSMQGYGTWDMPPGTWSDDSSLTFCLAECLCNGFSLDAIANSFWRWYDEAYWTARGEVFDVGNTTFLAIANLKQGIPPLEAGGKTEKSNGNGSLMRILPMAYYHKSLTFAELISRVHQVSCITHAHMRSQIACGIYISIAVCLLQGLDPQAAYLQGLENVRQIYYTSEYALEMPHFSRVFSDEIDKLPLEEISSSGYVLDTLEASLWCLLNSSNYAEAVLKAVNLGGDTDTTAAVTGGLAGIYYGVENIPSEWISQIARKQDIMNLAERLAAAVYTSIN</sequence>
<dbReference type="RefSeq" id="WP_263745640.1">
    <property type="nucleotide sequence ID" value="NZ_JAOWRF010000171.1"/>
</dbReference>
<gene>
    <name evidence="3" type="ORF">OGM63_11305</name>
</gene>
<proteinExistence type="inferred from homology"/>
<evidence type="ECO:0000313" key="3">
    <source>
        <dbReference type="EMBL" id="MCV3214089.1"/>
    </source>
</evidence>
<evidence type="ECO:0000313" key="4">
    <source>
        <dbReference type="Proteomes" id="UP001526143"/>
    </source>
</evidence>
<accession>A0ABT3AZS6</accession>
<dbReference type="SUPFAM" id="SSF101478">
    <property type="entry name" value="ADP-ribosylglycohydrolase"/>
    <property type="match status" value="1"/>
</dbReference>